<dbReference type="Proteomes" id="UP000533905">
    <property type="component" value="Unassembled WGS sequence"/>
</dbReference>
<keyword evidence="2" id="KW-1185">Reference proteome</keyword>
<proteinExistence type="predicted"/>
<evidence type="ECO:0000313" key="1">
    <source>
        <dbReference type="EMBL" id="NNG24682.1"/>
    </source>
</evidence>
<dbReference type="Pfam" id="PF14094">
    <property type="entry name" value="DUF4272"/>
    <property type="match status" value="1"/>
</dbReference>
<gene>
    <name evidence="1" type="ORF">HGB41_16945</name>
</gene>
<accession>A0A7Y2K101</accession>
<dbReference type="RefSeq" id="WP_171086572.1">
    <property type="nucleotide sequence ID" value="NZ_JABAIV010000006.1"/>
</dbReference>
<dbReference type="EMBL" id="JABAIV010000006">
    <property type="protein sequence ID" value="NNG24682.1"/>
    <property type="molecule type" value="Genomic_DNA"/>
</dbReference>
<dbReference type="InterPro" id="IPR025368">
    <property type="entry name" value="DUF4272"/>
</dbReference>
<dbReference type="AlphaFoldDB" id="A0A7Y2K101"/>
<organism evidence="1 2">
    <name type="scientific">Telluria aromaticivorans</name>
    <dbReference type="NCBI Taxonomy" id="2725995"/>
    <lineage>
        <taxon>Bacteria</taxon>
        <taxon>Pseudomonadati</taxon>
        <taxon>Pseudomonadota</taxon>
        <taxon>Betaproteobacteria</taxon>
        <taxon>Burkholderiales</taxon>
        <taxon>Oxalobacteraceae</taxon>
        <taxon>Telluria group</taxon>
        <taxon>Telluria</taxon>
    </lineage>
</organism>
<evidence type="ECO:0000313" key="2">
    <source>
        <dbReference type="Proteomes" id="UP000533905"/>
    </source>
</evidence>
<name>A0A7Y2K101_9BURK</name>
<protein>
    <submittedName>
        <fullName evidence="1">DUF4272 domain-containing protein</fullName>
    </submittedName>
</protein>
<sequence>MTAEARRTATEALLREHGIPVNPHLPMIEDGGEVSLRSEEEVWRRLVALWGVVGAAMLRQNTFFKEYFASEERRAMLSNDEAAFLFNDAPAEEDIIRFSWRLEALVLLAWCAGLVEDPGLPSAPSRAEVILPLYPHDLADATMLRAAIHLNSKAEILDQADRLYRLHWAVRDARLNGHEQPPGVNPGVVLEWHHAVNWMIRAGDEDDWDAVSTDT</sequence>
<comment type="caution">
    <text evidence="1">The sequence shown here is derived from an EMBL/GenBank/DDBJ whole genome shotgun (WGS) entry which is preliminary data.</text>
</comment>
<reference evidence="1 2" key="1">
    <citation type="submission" date="2020-04" db="EMBL/GenBank/DDBJ databases">
        <title>Massilia sp. nov., a cold adapted bacteria isolated from Arctic soil.</title>
        <authorList>
            <person name="Son J."/>
            <person name="Ka J.-O."/>
        </authorList>
    </citation>
    <scope>NUCLEOTIDE SEQUENCE [LARGE SCALE GENOMIC DNA]</scope>
    <source>
        <strain evidence="1 2">ML15P13</strain>
    </source>
</reference>